<dbReference type="PANTHER" id="PTHR12231:SF253">
    <property type="entry name" value="DPR-INTERACTING PROTEIN ETA, ISOFORM B-RELATED"/>
    <property type="match status" value="1"/>
</dbReference>
<feature type="domain" description="Ig-like" evidence="16">
    <location>
        <begin position="2037"/>
        <end position="2122"/>
    </location>
</feature>
<dbReference type="SUPFAM" id="SSF49265">
    <property type="entry name" value="Fibronectin type III"/>
    <property type="match status" value="2"/>
</dbReference>
<dbReference type="FunFam" id="2.60.40.10:FF:000005">
    <property type="entry name" value="Neuronal cell adhesion molecule"/>
    <property type="match status" value="1"/>
</dbReference>
<comment type="caution">
    <text evidence="18">The sequence shown here is derived from an EMBL/GenBank/DDBJ whole genome shotgun (WGS) entry which is preliminary data.</text>
</comment>
<evidence type="ECO:0000256" key="8">
    <source>
        <dbReference type="ARBA" id="ARBA00022989"/>
    </source>
</evidence>
<feature type="domain" description="Fibronectin type-III" evidence="17">
    <location>
        <begin position="2795"/>
        <end position="2893"/>
    </location>
</feature>
<dbReference type="Pfam" id="PF13927">
    <property type="entry name" value="Ig_3"/>
    <property type="match status" value="17"/>
</dbReference>
<evidence type="ECO:0000256" key="2">
    <source>
        <dbReference type="ARBA" id="ARBA00004236"/>
    </source>
</evidence>
<dbReference type="InterPro" id="IPR051170">
    <property type="entry name" value="Neural/epithelial_adhesion"/>
</dbReference>
<dbReference type="PRINTS" id="PR00014">
    <property type="entry name" value="FNTYPEIII"/>
</dbReference>
<feature type="compositionally biased region" description="Basic and acidic residues" evidence="13">
    <location>
        <begin position="1823"/>
        <end position="1835"/>
    </location>
</feature>
<keyword evidence="6" id="KW-0677">Repeat</keyword>
<dbReference type="PANTHER" id="PTHR12231">
    <property type="entry name" value="CTX-RELATED TYPE I TRANSMEMBRANE PROTEIN"/>
    <property type="match status" value="1"/>
</dbReference>
<dbReference type="SMART" id="SM00408">
    <property type="entry name" value="IGc2"/>
    <property type="match status" value="25"/>
</dbReference>
<feature type="domain" description="Ig-like" evidence="16">
    <location>
        <begin position="1218"/>
        <end position="1308"/>
    </location>
</feature>
<keyword evidence="7" id="KW-0130">Cell adhesion</keyword>
<dbReference type="Pfam" id="PF07679">
    <property type="entry name" value="I-set"/>
    <property type="match status" value="8"/>
</dbReference>
<evidence type="ECO:0000256" key="7">
    <source>
        <dbReference type="ARBA" id="ARBA00022889"/>
    </source>
</evidence>
<feature type="domain" description="Ig-like" evidence="16">
    <location>
        <begin position="208"/>
        <end position="298"/>
    </location>
</feature>
<feature type="domain" description="Ig-like" evidence="16">
    <location>
        <begin position="119"/>
        <end position="191"/>
    </location>
</feature>
<feature type="domain" description="Ig-like" evidence="16">
    <location>
        <begin position="1122"/>
        <end position="1213"/>
    </location>
</feature>
<evidence type="ECO:0000256" key="3">
    <source>
        <dbReference type="ARBA" id="ARBA00022475"/>
    </source>
</evidence>
<feature type="domain" description="Fibronectin type-III" evidence="17">
    <location>
        <begin position="2695"/>
        <end position="2790"/>
    </location>
</feature>
<dbReference type="InterPro" id="IPR036116">
    <property type="entry name" value="FN3_sf"/>
</dbReference>
<dbReference type="GO" id="GO:0005886">
    <property type="term" value="C:plasma membrane"/>
    <property type="evidence" value="ECO:0007669"/>
    <property type="project" value="UniProtKB-SubCell"/>
</dbReference>
<feature type="domain" description="Ig-like" evidence="16">
    <location>
        <begin position="2497"/>
        <end position="2589"/>
    </location>
</feature>
<dbReference type="InterPro" id="IPR007110">
    <property type="entry name" value="Ig-like_dom"/>
</dbReference>
<evidence type="ECO:0000256" key="12">
    <source>
        <dbReference type="ARBA" id="ARBA00023319"/>
    </source>
</evidence>
<dbReference type="GO" id="GO:0043005">
    <property type="term" value="C:neuron projection"/>
    <property type="evidence" value="ECO:0007669"/>
    <property type="project" value="TreeGrafter"/>
</dbReference>
<protein>
    <submittedName>
        <fullName evidence="18">Titin like protein</fullName>
    </submittedName>
</protein>
<keyword evidence="3" id="KW-1003">Cell membrane</keyword>
<reference evidence="18" key="2">
    <citation type="submission" date="2020-06" db="EMBL/GenBank/DDBJ databases">
        <authorList>
            <person name="Sheffer M."/>
        </authorList>
    </citation>
    <scope>NUCLEOTIDE SEQUENCE</scope>
</reference>
<comment type="subcellular location">
    <subcellularLocation>
        <location evidence="2">Cell membrane</location>
    </subcellularLocation>
    <subcellularLocation>
        <location evidence="1">Membrane</location>
        <topology evidence="1">Single-pass membrane protein</topology>
    </subcellularLocation>
</comment>
<proteinExistence type="predicted"/>
<evidence type="ECO:0000256" key="14">
    <source>
        <dbReference type="SAM" id="Phobius"/>
    </source>
</evidence>
<feature type="transmembrane region" description="Helical" evidence="14">
    <location>
        <begin position="3008"/>
        <end position="3032"/>
    </location>
</feature>
<dbReference type="InterPro" id="IPR013783">
    <property type="entry name" value="Ig-like_fold"/>
</dbReference>
<dbReference type="InterPro" id="IPR003599">
    <property type="entry name" value="Ig_sub"/>
</dbReference>
<feature type="domain" description="Ig-like" evidence="16">
    <location>
        <begin position="760"/>
        <end position="838"/>
    </location>
</feature>
<dbReference type="FunFam" id="2.60.40.10:FF:000017">
    <property type="entry name" value="Down syndrome cell adhesion molecule b"/>
    <property type="match status" value="1"/>
</dbReference>
<evidence type="ECO:0000256" key="6">
    <source>
        <dbReference type="ARBA" id="ARBA00022737"/>
    </source>
</evidence>
<feature type="domain" description="Ig-like" evidence="16">
    <location>
        <begin position="855"/>
        <end position="945"/>
    </location>
</feature>
<dbReference type="Pfam" id="PF00041">
    <property type="entry name" value="fn3"/>
    <property type="match status" value="3"/>
</dbReference>
<dbReference type="Proteomes" id="UP000807504">
    <property type="component" value="Unassembled WGS sequence"/>
</dbReference>
<feature type="domain" description="Ig-like" evidence="16">
    <location>
        <begin position="303"/>
        <end position="395"/>
    </location>
</feature>
<feature type="domain" description="Ig-like" evidence="16">
    <location>
        <begin position="2403"/>
        <end position="2493"/>
    </location>
</feature>
<evidence type="ECO:0000256" key="10">
    <source>
        <dbReference type="ARBA" id="ARBA00023157"/>
    </source>
</evidence>
<feature type="domain" description="Ig-like" evidence="16">
    <location>
        <begin position="26"/>
        <end position="115"/>
    </location>
</feature>
<feature type="domain" description="Fibronectin type-III" evidence="17">
    <location>
        <begin position="2896"/>
        <end position="2988"/>
    </location>
</feature>
<feature type="domain" description="Ig-like" evidence="16">
    <location>
        <begin position="1456"/>
        <end position="1491"/>
    </location>
</feature>
<gene>
    <name evidence="18" type="ORF">HNY73_004763</name>
</gene>
<dbReference type="CDD" id="cd00063">
    <property type="entry name" value="FN3"/>
    <property type="match status" value="3"/>
</dbReference>
<feature type="domain" description="Ig-like" evidence="16">
    <location>
        <begin position="461"/>
        <end position="551"/>
    </location>
</feature>
<sequence>MLLLLLPIAYFWFISSSCFALQNDIPKVKSFSFPSHVMVGDETSTMCFVAKAAPPVTFTWHKNDHIIRNLPDVIIKTDEVFSVIIITPVSESSKGNYTCSVKTPFGEASYSAILSVIAPLRWTSEPENVTVIVGENITEECKASGSPAPKIEWKKISKHKHKRYKILNGTLILTSVTPEDKGAYECSADNGFSSPLRKLIWIEVNDPPKIRKFSFQDNVLEGEMVSVTCLAATKITPISYSWSKDGKNLDEQAENIRFSNTNEVSVLIIDPVNIQHTGNYTCTATNSAGTDRYTSFLQVKASPQWLVQPSDIVTTLGNPISIQCFATGSPKPIIRWKKISDRISEFGLKSKNFNETNGNNSFFKISSVTYDDAGTYECEADNGIPPSIKANFTITTRECNTRSIVAPCHFQYHLEKCTPKNSASYSFWNNSAMKEYSKFSSFQRWFTLLVLLVEVCIADIPKIKKFSFEDNIKQGDVVSVTCLATSSVKPLKFQWQKNGQPISSSAENPRIEDGTSHSVLMFDSVQLSDFGNYTCIVQNADGTNSLTAVLSVKAPPKWLEEPENVITSVGGTVSVRCRATGSPPPKISWIKLEGKPKIVMESTDSTDTLRIQSVDSSDTGMYQCIADNGIPPNLKSNFSLTVREGFVQSFLLLLLIYITVSSDAPKIRQFSFQENIVEGEAVSVMCFAVTKTKPIKFQWLKNDQALNEHQGNIRFETGSEVSVLIIDPVKINDSGNYTCSATNKDGSDTFLASLIVKASPKFIEQPTDIVAVTGANIENHCKATGSPQPQIKWIKVTDMKNREESLQGISQGKGSSVLKISPVTHEDSGLYECVADNGIPPIVKSNFTLIVREPPKVKTFRFDDNIKEGDIASVTCLATSGIKPVKFQWLKNGHPITPSNSNVRIDDGAIHSVLVFDYVTLSDDGNYTCIAITAEGQDKFTAQLNVKASPKWKEEPKSVITEVGGSVKTSEFVDLRPTSGKEGDFSSGKLNLIGVSEADAGFYECIADNGISPSIRSNFSIVIREIPKIQAFAFQDNIQEGAIVSVTCLATTKIKPITFQWFKNGAEIKSTEGNIRITSANELSVLVLDPVDLENSGNYTCSATNAAGSDKYTASLKVKASPKWIEQPTDTITTAGGTVIVRCIASGSPEPKVTWKKKNGSKIIDVNLSETPNNIRNSSILRISPVSYDDAGIYECVIDNGIPPSISSNFTLTIRDAPEIQKFSFQDDILEGKVISVTCLAVSKSKPIHFVWLKNGIEISRPDKNVKIKNDSEFSLLIMDPVSLGDSANYTCKASNAFGTDQHTAYLNVKAPPKWLETPKDIITTAGESVTISCFASGSPRPRIQFRKISDKDGTSASTNHKFSIVNETANHLKISSVSFEDAVKSGVQPINFIWHKNGEELMTSNKDVSIENSPVTSVLILNSVSSMSDGNYSCTAKNVFGNDRHSASLKVKASPKWLEQPQDIITVIGDTVNVRCNASGSPKPRIYWIKYTESPIIEKFQFKENIKEGDFVSVLCIVKTGTQPISFFWYKNGEEFQATNKDVSIENSPISSILVMNAVTSKSNGNYTCTAKNNFGSDRHSTTLKVKAPPLWVEQPKNVTTVIGEAISINCKASGSPDPRTFWRKRSGSGALMEINATSSHSKQNSTVLHISKVSSDDAGMYECIADNGIPPTIISNFTITIRDVPKIKKFSFEDNVQEGDLASVICLAVSVSKPLSFSWSKNGALIEEGRDDVRIDNSGEYSVLILDHVTLKSAGNYTCTVTNPFGTVSYSSLLDVKAPPKWLKIPENIVTTIGSSVNIECLASGSPKPRIKWIKPSDSNSTDHRTNEETDTARENFSTGILKISAVSYKDAGQYTCIADNNIGHNIKTNFTITIRGVPEIQKFAFQDNIVEGKVVSVMCLAISDIKPLKFRWSKNSKILESGQENVRIEDSTPPKWVETPDDMTKAVGEPIILKCIASGSPRPKIFWRKYSGAEMKKTDLTSNSSFIFDDMNSVLKIHSLSYEDAGQYECFASNSVEPSISANFSITIRVKIEPFNFLRRFKVGERAQVTCFATVRTDDIKFQWFKDGQLVTESGNIRLKSSNEFSIIIIDPVEINSEGNYTCKAADSKNAASHSTQLQVDAPPSWMEETKDITVPLGSTITVHCRAHGSPKPEIHLRKVTGHSSTSNQDPKFSSSNGTFVFLQISSDDAGMYVCEAKNGVGSPLSKNFSIFVEAPPKIQPFSFKTGVQQGDKTTTLCVAESKYPLTYIWKKDGELLTEKDELRLKTDEEFSVIIIEPVKTEHTGNYTCIAKNNHGSDSFTAELIVEAPPVWKIEPENTTALPETRHTFRCAAFGSPTPVITWKKLSDAPEDKEIVIGHGESLTFESLKITDAGIYICEANNGVGSLLKKVIGLGIRDAPKVLPIVFPTNVRVGLPTKAFCTIEKGSRPLEFTWTFNGKVVHDSDRAVLIDINEDYSVLNINPVSSKHTGNYTCNVKNSFGKDSFTAALTVHEPTTWVKEPGDVEVLEGSSINLPCFAMGLPKPTIRWYKYNDGHESARNVSKTKIEVKGNGSLSIPKVSINDAGKYECEAENGLGSPLRKLIAVSVNVPARFEEKFAVVNAKKGDSARLKCEALGDQPLAVTWQRDETTISKNGDERYEIFETLAPKGVVSELIIRTTDRDDGALYSCVAENEFGNDQRKIRLLVMEVPAPPLDVKIREIWSRSASVSWAPPYSGNSPITKYIVQYWRDIGGASHRLLEISAPSSQSSALLKDLQPGTSYVLKVVAENAVGRGEPSDGVFFRTGEEEPSEPPTDINAEPRGSSTIRVSWKPPSKDSWNGELKGYYIGYKARDSNQPYSYKSMEYLPEVQQEFFLTNLLKASDYSVVVKAYNSAGSGPPSHELYVRTLDGDLPPAPSLYVLATSPTSVSLRWNTRKIDNPLSGYTVHYREDNGQWQEVAVVAPEDNTYTLTNLQPQKLYQIYVSATNQYGKGDPSEVVAVKTDEGDGHSMLSVAGMGQNTSYLDMAIIIPVTASLLTIGIVIIVACVCVKKIRSRHNLERALAAEKHLAMVGTLQRYVDIDKTRSLMDASRMGHYPLPYETIQMLADDQDGNYPKGGPNQELRAFAAAKDGQQAQYNKTLTLRKGKDENIYDMPQ</sequence>
<feature type="domain" description="Ig-like" evidence="16">
    <location>
        <begin position="1496"/>
        <end position="1586"/>
    </location>
</feature>
<evidence type="ECO:0000256" key="9">
    <source>
        <dbReference type="ARBA" id="ARBA00023136"/>
    </source>
</evidence>
<dbReference type="PROSITE" id="PS50835">
    <property type="entry name" value="IG_LIKE"/>
    <property type="match status" value="27"/>
</dbReference>
<dbReference type="PROSITE" id="PS50853">
    <property type="entry name" value="FN3"/>
    <property type="match status" value="3"/>
</dbReference>
<feature type="domain" description="Ig-like" evidence="16">
    <location>
        <begin position="556"/>
        <end position="641"/>
    </location>
</feature>
<evidence type="ECO:0000256" key="13">
    <source>
        <dbReference type="SAM" id="MobiDB-lite"/>
    </source>
</evidence>
<dbReference type="FunFam" id="2.60.40.10:FF:000028">
    <property type="entry name" value="Neuronal cell adhesion molecule"/>
    <property type="match status" value="1"/>
</dbReference>
<feature type="signal peptide" evidence="15">
    <location>
        <begin position="1"/>
        <end position="20"/>
    </location>
</feature>
<dbReference type="InterPro" id="IPR013098">
    <property type="entry name" value="Ig_I-set"/>
</dbReference>
<dbReference type="Gene3D" id="2.60.40.10">
    <property type="entry name" value="Immunoglobulins"/>
    <property type="match status" value="30"/>
</dbReference>
<evidence type="ECO:0000256" key="5">
    <source>
        <dbReference type="ARBA" id="ARBA00022729"/>
    </source>
</evidence>
<feature type="domain" description="Ig-like" evidence="16">
    <location>
        <begin position="1937"/>
        <end position="2024"/>
    </location>
</feature>
<feature type="domain" description="Ig-like" evidence="16">
    <location>
        <begin position="1881"/>
        <end position="1923"/>
    </location>
</feature>
<dbReference type="InterPro" id="IPR003961">
    <property type="entry name" value="FN3_dom"/>
</dbReference>
<reference evidence="18" key="1">
    <citation type="journal article" date="2020" name="bioRxiv">
        <title>Chromosome-level reference genome of the European wasp spider Argiope bruennichi: a resource for studies on range expansion and evolutionary adaptation.</title>
        <authorList>
            <person name="Sheffer M.M."/>
            <person name="Hoppe A."/>
            <person name="Krehenwinkel H."/>
            <person name="Uhl G."/>
            <person name="Kuss A.W."/>
            <person name="Jensen L."/>
            <person name="Jensen C."/>
            <person name="Gillespie R.G."/>
            <person name="Hoff K.J."/>
            <person name="Prost S."/>
        </authorList>
    </citation>
    <scope>NUCLEOTIDE SEQUENCE</scope>
</reference>
<feature type="domain" description="Ig-like" evidence="16">
    <location>
        <begin position="2220"/>
        <end position="2308"/>
    </location>
</feature>
<dbReference type="FunFam" id="2.60.40.10:FF:000719">
    <property type="entry name" value="nephrin isoform X1"/>
    <property type="match status" value="1"/>
</dbReference>
<dbReference type="GO" id="GO:0030154">
    <property type="term" value="P:cell differentiation"/>
    <property type="evidence" value="ECO:0007669"/>
    <property type="project" value="UniProtKB-ARBA"/>
</dbReference>
<accession>A0A8T0FQZ9</accession>
<organism evidence="18 19">
    <name type="scientific">Argiope bruennichi</name>
    <name type="common">Wasp spider</name>
    <name type="synonym">Aranea bruennichi</name>
    <dbReference type="NCBI Taxonomy" id="94029"/>
    <lineage>
        <taxon>Eukaryota</taxon>
        <taxon>Metazoa</taxon>
        <taxon>Ecdysozoa</taxon>
        <taxon>Arthropoda</taxon>
        <taxon>Chelicerata</taxon>
        <taxon>Arachnida</taxon>
        <taxon>Araneae</taxon>
        <taxon>Araneomorphae</taxon>
        <taxon>Entelegynae</taxon>
        <taxon>Araneoidea</taxon>
        <taxon>Araneidae</taxon>
        <taxon>Argiope</taxon>
    </lineage>
</organism>
<keyword evidence="10" id="KW-1015">Disulfide bond</keyword>
<dbReference type="InterPro" id="IPR013106">
    <property type="entry name" value="Ig_V-set"/>
</dbReference>
<keyword evidence="8 14" id="KW-1133">Transmembrane helix</keyword>
<feature type="domain" description="Ig-like" evidence="16">
    <location>
        <begin position="1591"/>
        <end position="1682"/>
    </location>
</feature>
<feature type="domain" description="Ig-like" evidence="16">
    <location>
        <begin position="1313"/>
        <end position="1453"/>
    </location>
</feature>
<keyword evidence="12" id="KW-0393">Immunoglobulin domain</keyword>
<evidence type="ECO:0000259" key="16">
    <source>
        <dbReference type="PROSITE" id="PS50835"/>
    </source>
</evidence>
<evidence type="ECO:0000313" key="18">
    <source>
        <dbReference type="EMBL" id="KAF8793256.1"/>
    </source>
</evidence>
<evidence type="ECO:0000259" key="17">
    <source>
        <dbReference type="PROSITE" id="PS50853"/>
    </source>
</evidence>
<dbReference type="FunFam" id="2.60.40.10:FF:000333">
    <property type="entry name" value="Down syndrome cell adhesion molecule"/>
    <property type="match status" value="10"/>
</dbReference>
<feature type="region of interest" description="Disordered" evidence="13">
    <location>
        <begin position="1815"/>
        <end position="1835"/>
    </location>
</feature>
<feature type="domain" description="Ig-like" evidence="16">
    <location>
        <begin position="665"/>
        <end position="755"/>
    </location>
</feature>
<feature type="domain" description="Ig-like" evidence="16">
    <location>
        <begin position="1027"/>
        <end position="1117"/>
    </location>
</feature>
<dbReference type="SMART" id="SM00409">
    <property type="entry name" value="IG"/>
    <property type="match status" value="26"/>
</dbReference>
<feature type="domain" description="Ig-like" evidence="16">
    <location>
        <begin position="1687"/>
        <end position="1777"/>
    </location>
</feature>
<feature type="domain" description="Ig-like" evidence="16">
    <location>
        <begin position="2312"/>
        <end position="2386"/>
    </location>
</feature>
<feature type="chain" id="PRO_5035887317" evidence="15">
    <location>
        <begin position="21"/>
        <end position="3138"/>
    </location>
</feature>
<keyword evidence="4 14" id="KW-0812">Transmembrane</keyword>
<evidence type="ECO:0000256" key="11">
    <source>
        <dbReference type="ARBA" id="ARBA00023180"/>
    </source>
</evidence>
<name>A0A8T0FQZ9_ARGBR</name>
<feature type="domain" description="Ig-like" evidence="16">
    <location>
        <begin position="2593"/>
        <end position="2686"/>
    </location>
</feature>
<dbReference type="SMART" id="SM00406">
    <property type="entry name" value="IGv"/>
    <property type="match status" value="6"/>
</dbReference>
<evidence type="ECO:0000256" key="1">
    <source>
        <dbReference type="ARBA" id="ARBA00004167"/>
    </source>
</evidence>
<keyword evidence="19" id="KW-1185">Reference proteome</keyword>
<dbReference type="FunFam" id="2.60.40.10:FF:000032">
    <property type="entry name" value="palladin isoform X1"/>
    <property type="match status" value="5"/>
</dbReference>
<feature type="domain" description="Ig-like" evidence="16">
    <location>
        <begin position="2127"/>
        <end position="2213"/>
    </location>
</feature>
<dbReference type="SUPFAM" id="SSF48726">
    <property type="entry name" value="Immunoglobulin"/>
    <property type="match status" value="25"/>
</dbReference>
<keyword evidence="5 15" id="KW-0732">Signal</keyword>
<dbReference type="InterPro" id="IPR003598">
    <property type="entry name" value="Ig_sub2"/>
</dbReference>
<dbReference type="GO" id="GO:0009653">
    <property type="term" value="P:anatomical structure morphogenesis"/>
    <property type="evidence" value="ECO:0007669"/>
    <property type="project" value="UniProtKB-ARBA"/>
</dbReference>
<feature type="domain" description="Ig-like" evidence="16">
    <location>
        <begin position="1782"/>
        <end position="1876"/>
    </location>
</feature>
<dbReference type="SMART" id="SM00060">
    <property type="entry name" value="FN3"/>
    <property type="match status" value="3"/>
</dbReference>
<keyword evidence="11" id="KW-0325">Glycoprotein</keyword>
<feature type="region of interest" description="Disordered" evidence="13">
    <location>
        <begin position="2780"/>
        <end position="2813"/>
    </location>
</feature>
<keyword evidence="9 14" id="KW-0472">Membrane</keyword>
<dbReference type="EMBL" id="JABXBU010000003">
    <property type="protein sequence ID" value="KAF8793256.1"/>
    <property type="molecule type" value="Genomic_DNA"/>
</dbReference>
<evidence type="ECO:0000256" key="15">
    <source>
        <dbReference type="SAM" id="SignalP"/>
    </source>
</evidence>
<evidence type="ECO:0000313" key="19">
    <source>
        <dbReference type="Proteomes" id="UP000807504"/>
    </source>
</evidence>
<dbReference type="InterPro" id="IPR036179">
    <property type="entry name" value="Ig-like_dom_sf"/>
</dbReference>
<evidence type="ECO:0000256" key="4">
    <source>
        <dbReference type="ARBA" id="ARBA00022692"/>
    </source>
</evidence>
<dbReference type="GO" id="GO:0098609">
    <property type="term" value="P:cell-cell adhesion"/>
    <property type="evidence" value="ECO:0007669"/>
    <property type="project" value="UniProtKB-ARBA"/>
</dbReference>